<evidence type="ECO:0000256" key="10">
    <source>
        <dbReference type="ARBA" id="ARBA00032873"/>
    </source>
</evidence>
<evidence type="ECO:0000256" key="11">
    <source>
        <dbReference type="ARBA" id="ARBA00049399"/>
    </source>
</evidence>
<evidence type="ECO:0000256" key="4">
    <source>
        <dbReference type="ARBA" id="ARBA00015100"/>
    </source>
</evidence>
<dbReference type="EMBL" id="WJEE01000070">
    <property type="protein sequence ID" value="MRI68482.1"/>
    <property type="molecule type" value="Genomic_DNA"/>
</dbReference>
<evidence type="ECO:0000256" key="7">
    <source>
        <dbReference type="ARBA" id="ARBA00022842"/>
    </source>
</evidence>
<keyword evidence="8" id="KW-0414">Isoprene biosynthesis</keyword>
<dbReference type="PROSITE" id="PS00444">
    <property type="entry name" value="POLYPRENYL_SYNTHASE_2"/>
    <property type="match status" value="1"/>
</dbReference>
<dbReference type="PROSITE" id="PS00723">
    <property type="entry name" value="POLYPRENYL_SYNTHASE_1"/>
    <property type="match status" value="1"/>
</dbReference>
<evidence type="ECO:0000256" key="1">
    <source>
        <dbReference type="ARBA" id="ARBA00001946"/>
    </source>
</evidence>
<organism evidence="13 14">
    <name type="scientific">Gracilibacillus thailandensis</name>
    <dbReference type="NCBI Taxonomy" id="563735"/>
    <lineage>
        <taxon>Bacteria</taxon>
        <taxon>Bacillati</taxon>
        <taxon>Bacillota</taxon>
        <taxon>Bacilli</taxon>
        <taxon>Bacillales</taxon>
        <taxon>Bacillaceae</taxon>
        <taxon>Gracilibacillus</taxon>
    </lineage>
</organism>
<dbReference type="InterPro" id="IPR033749">
    <property type="entry name" value="Polyprenyl_synt_CS"/>
</dbReference>
<gene>
    <name evidence="13" type="ORF">GH885_19430</name>
</gene>
<dbReference type="GO" id="GO:0016114">
    <property type="term" value="P:terpenoid biosynthetic process"/>
    <property type="evidence" value="ECO:0007669"/>
    <property type="project" value="UniProtKB-ARBA"/>
</dbReference>
<dbReference type="InterPro" id="IPR053378">
    <property type="entry name" value="Prenyl_diphosphate_synthase"/>
</dbReference>
<dbReference type="GO" id="GO:0005737">
    <property type="term" value="C:cytoplasm"/>
    <property type="evidence" value="ECO:0007669"/>
    <property type="project" value="UniProtKB-ARBA"/>
</dbReference>
<comment type="catalytic activity">
    <reaction evidence="11">
        <text>isopentenyl diphosphate + (2E)-geranyl diphosphate = (2E,6E)-farnesyl diphosphate + diphosphate</text>
        <dbReference type="Rhea" id="RHEA:19361"/>
        <dbReference type="ChEBI" id="CHEBI:33019"/>
        <dbReference type="ChEBI" id="CHEBI:58057"/>
        <dbReference type="ChEBI" id="CHEBI:128769"/>
        <dbReference type="ChEBI" id="CHEBI:175763"/>
        <dbReference type="EC" id="2.5.1.10"/>
    </reaction>
</comment>
<dbReference type="AlphaFoldDB" id="A0A6N7R5F9"/>
<dbReference type="Gene3D" id="1.10.600.10">
    <property type="entry name" value="Farnesyl Diphosphate Synthase"/>
    <property type="match status" value="1"/>
</dbReference>
<accession>A0A6N7R5F9</accession>
<evidence type="ECO:0000313" key="14">
    <source>
        <dbReference type="Proteomes" id="UP000435187"/>
    </source>
</evidence>
<dbReference type="InterPro" id="IPR000092">
    <property type="entry name" value="Polyprenyl_synt"/>
</dbReference>
<dbReference type="EC" id="2.5.1.10" evidence="3"/>
<dbReference type="SFLD" id="SFLDG01017">
    <property type="entry name" value="Polyprenyl_Transferase_Like"/>
    <property type="match status" value="1"/>
</dbReference>
<dbReference type="NCBIfam" id="NF045485">
    <property type="entry name" value="FPPsyn"/>
    <property type="match status" value="1"/>
</dbReference>
<comment type="similarity">
    <text evidence="2 12">Belongs to the FPP/GGPP synthase family.</text>
</comment>
<dbReference type="GO" id="GO:0004337">
    <property type="term" value="F:(2E,6E)-farnesyl diphosphate synthase activity"/>
    <property type="evidence" value="ECO:0007669"/>
    <property type="project" value="UniProtKB-EC"/>
</dbReference>
<dbReference type="Pfam" id="PF00348">
    <property type="entry name" value="polyprenyl_synt"/>
    <property type="match status" value="1"/>
</dbReference>
<proteinExistence type="inferred from homology"/>
<evidence type="ECO:0000256" key="2">
    <source>
        <dbReference type="ARBA" id="ARBA00006706"/>
    </source>
</evidence>
<keyword evidence="14" id="KW-1185">Reference proteome</keyword>
<keyword evidence="7" id="KW-0460">Magnesium</keyword>
<dbReference type="GO" id="GO:0046872">
    <property type="term" value="F:metal ion binding"/>
    <property type="evidence" value="ECO:0007669"/>
    <property type="project" value="UniProtKB-KW"/>
</dbReference>
<evidence type="ECO:0000256" key="9">
    <source>
        <dbReference type="ARBA" id="ARBA00032380"/>
    </source>
</evidence>
<dbReference type="CDD" id="cd00685">
    <property type="entry name" value="Trans_IPPS_HT"/>
    <property type="match status" value="1"/>
</dbReference>
<dbReference type="RefSeq" id="WP_163578787.1">
    <property type="nucleotide sequence ID" value="NZ_JBHUMW010000089.1"/>
</dbReference>
<name>A0A6N7R5F9_9BACI</name>
<protein>
    <recommendedName>
        <fullName evidence="4">Farnesyl diphosphate synthase</fullName>
        <ecNumber evidence="3">2.5.1.10</ecNumber>
    </recommendedName>
    <alternativeName>
        <fullName evidence="10">(2E,6E)-farnesyl diphosphate synthase</fullName>
    </alternativeName>
    <alternativeName>
        <fullName evidence="9">Geranyltranstransferase</fullName>
    </alternativeName>
</protein>
<dbReference type="InterPro" id="IPR008949">
    <property type="entry name" value="Isoprenoid_synthase_dom_sf"/>
</dbReference>
<reference evidence="13 14" key="1">
    <citation type="submission" date="2019-10" db="EMBL/GenBank/DDBJ databases">
        <title>Gracilibacillus salitolerans sp. nov., a moderate halophile isolated from a saline soil in northwest China.</title>
        <authorList>
            <person name="Gan L."/>
        </authorList>
    </citation>
    <scope>NUCLEOTIDE SEQUENCE [LARGE SCALE GENOMIC DNA]</scope>
    <source>
        <strain evidence="13 14">TP2-8</strain>
    </source>
</reference>
<evidence type="ECO:0000256" key="5">
    <source>
        <dbReference type="ARBA" id="ARBA00022679"/>
    </source>
</evidence>
<dbReference type="PANTHER" id="PTHR43281">
    <property type="entry name" value="FARNESYL DIPHOSPHATE SYNTHASE"/>
    <property type="match status" value="1"/>
</dbReference>
<comment type="caution">
    <text evidence="13">The sequence shown here is derived from an EMBL/GenBank/DDBJ whole genome shotgun (WGS) entry which is preliminary data.</text>
</comment>
<keyword evidence="6" id="KW-0479">Metal-binding</keyword>
<dbReference type="FunFam" id="1.10.600.10:FF:000001">
    <property type="entry name" value="Geranylgeranyl diphosphate synthase"/>
    <property type="match status" value="1"/>
</dbReference>
<sequence length="294" mass="32670">MDQSLQNLLDKEQQQLNNALTSYIKTLDIPDRLRESVLYSIEAGGKRLRPLLMKLTCTGLGGDQEKVYPAAVALEMIHTYSLIHDDLPAMDDDTYRRGQLTNHKKFDEATAILAGDGLLTNSFHVITTSNLYTDQEKVSIITKLSKASGLEGMVAGQYLDMEAENQTISISNLERIHHLKTGRLISFAVEIGGYLAGASLEKMETLKKFGDYLGIIFQIQDDILDIEGDQEIIGKRVGSDVDNEKSTYPSILGLEGAKQYKTKYVKEAGRCLQNVGLENTDLALISSYLSERNQ</sequence>
<evidence type="ECO:0000256" key="3">
    <source>
        <dbReference type="ARBA" id="ARBA00012439"/>
    </source>
</evidence>
<evidence type="ECO:0000256" key="12">
    <source>
        <dbReference type="RuleBase" id="RU004466"/>
    </source>
</evidence>
<evidence type="ECO:0000256" key="6">
    <source>
        <dbReference type="ARBA" id="ARBA00022723"/>
    </source>
</evidence>
<dbReference type="SUPFAM" id="SSF48576">
    <property type="entry name" value="Terpenoid synthases"/>
    <property type="match status" value="1"/>
</dbReference>
<evidence type="ECO:0000313" key="13">
    <source>
        <dbReference type="EMBL" id="MRI68482.1"/>
    </source>
</evidence>
<dbReference type="Proteomes" id="UP000435187">
    <property type="component" value="Unassembled WGS sequence"/>
</dbReference>
<dbReference type="SFLD" id="SFLDS00005">
    <property type="entry name" value="Isoprenoid_Synthase_Type_I"/>
    <property type="match status" value="1"/>
</dbReference>
<comment type="cofactor">
    <cofactor evidence="1">
        <name>Mg(2+)</name>
        <dbReference type="ChEBI" id="CHEBI:18420"/>
    </cofactor>
</comment>
<dbReference type="PANTHER" id="PTHR43281:SF1">
    <property type="entry name" value="FARNESYL DIPHOSPHATE SYNTHASE"/>
    <property type="match status" value="1"/>
</dbReference>
<evidence type="ECO:0000256" key="8">
    <source>
        <dbReference type="ARBA" id="ARBA00023229"/>
    </source>
</evidence>
<keyword evidence="5 12" id="KW-0808">Transferase</keyword>